<dbReference type="HAMAP" id="MF_00168">
    <property type="entry name" value="Q_tRNA_Tgt"/>
    <property type="match status" value="1"/>
</dbReference>
<feature type="region of interest" description="RNA binding" evidence="8">
    <location>
        <begin position="246"/>
        <end position="252"/>
    </location>
</feature>
<comment type="similarity">
    <text evidence="8">Belongs to the queuine tRNA-ribosyltransferase family.</text>
</comment>
<feature type="binding site" evidence="8">
    <location>
        <position position="334"/>
    </location>
    <ligand>
        <name>Zn(2+)</name>
        <dbReference type="ChEBI" id="CHEBI:29105"/>
    </ligand>
</feature>
<dbReference type="NCBIfam" id="TIGR00449">
    <property type="entry name" value="tgt_general"/>
    <property type="match status" value="1"/>
</dbReference>
<keyword evidence="2 8" id="KW-0328">Glycosyltransferase</keyword>
<dbReference type="RefSeq" id="WP_041063314.1">
    <property type="nucleotide sequence ID" value="NZ_AP014521.1"/>
</dbReference>
<evidence type="ECO:0000256" key="4">
    <source>
        <dbReference type="ARBA" id="ARBA00022694"/>
    </source>
</evidence>
<dbReference type="SUPFAM" id="SSF51713">
    <property type="entry name" value="tRNA-guanine transglycosylase"/>
    <property type="match status" value="1"/>
</dbReference>
<dbReference type="OrthoDB" id="9805417at2"/>
<dbReference type="NCBIfam" id="TIGR00430">
    <property type="entry name" value="Q_tRNA_tgt"/>
    <property type="match status" value="1"/>
</dbReference>
<dbReference type="GO" id="GO:0008616">
    <property type="term" value="P:tRNA queuosine(34) biosynthetic process"/>
    <property type="evidence" value="ECO:0007669"/>
    <property type="project" value="UniProtKB-UniRule"/>
</dbReference>
<feature type="region of interest" description="RNA binding; important for wobble base 34 recognition" evidence="8">
    <location>
        <begin position="270"/>
        <end position="274"/>
    </location>
</feature>
<dbReference type="Gene3D" id="3.20.20.105">
    <property type="entry name" value="Queuine tRNA-ribosyltransferase-like"/>
    <property type="match status" value="1"/>
</dbReference>
<gene>
    <name evidence="8 10" type="primary">tgt</name>
    <name evidence="10" type="ORF">TGUWTKB_5230</name>
</gene>
<feature type="active site" description="Nucleophile" evidence="8">
    <location>
        <position position="265"/>
    </location>
</feature>
<evidence type="ECO:0000256" key="6">
    <source>
        <dbReference type="ARBA" id="ARBA00022785"/>
    </source>
</evidence>
<keyword evidence="5 8" id="KW-0479">Metal-binding</keyword>
<dbReference type="EC" id="2.4.2.29" evidence="8"/>
<evidence type="ECO:0000313" key="11">
    <source>
        <dbReference type="Proteomes" id="UP000031627"/>
    </source>
</evidence>
<evidence type="ECO:0000313" key="10">
    <source>
        <dbReference type="EMBL" id="BAP58749.1"/>
    </source>
</evidence>
<feature type="domain" description="tRNA-guanine(15) transglycosylase-like" evidence="9">
    <location>
        <begin position="11"/>
        <end position="364"/>
    </location>
</feature>
<dbReference type="UniPathway" id="UPA00392"/>
<dbReference type="InterPro" id="IPR002616">
    <property type="entry name" value="tRNA_ribo_trans-like"/>
</dbReference>
<keyword evidence="8" id="KW-0862">Zinc</keyword>
<comment type="catalytic activity">
    <reaction evidence="7 8">
        <text>7-aminomethyl-7-carbaguanine + guanosine(34) in tRNA = 7-aminomethyl-7-carbaguanosine(34) in tRNA + guanine</text>
        <dbReference type="Rhea" id="RHEA:24104"/>
        <dbReference type="Rhea" id="RHEA-COMP:10341"/>
        <dbReference type="Rhea" id="RHEA-COMP:10342"/>
        <dbReference type="ChEBI" id="CHEBI:16235"/>
        <dbReference type="ChEBI" id="CHEBI:58703"/>
        <dbReference type="ChEBI" id="CHEBI:74269"/>
        <dbReference type="ChEBI" id="CHEBI:82833"/>
        <dbReference type="EC" id="2.4.2.29"/>
    </reaction>
</comment>
<comment type="cofactor">
    <cofactor evidence="8">
        <name>Zn(2+)</name>
        <dbReference type="ChEBI" id="CHEBI:29105"/>
    </cofactor>
    <text evidence="8">Binds 1 zinc ion per subunit.</text>
</comment>
<feature type="active site" description="Proton acceptor" evidence="8">
    <location>
        <position position="89"/>
    </location>
</feature>
<dbReference type="KEGG" id="sbw:TGUWTKB_5230"/>
<keyword evidence="4 8" id="KW-0819">tRNA processing</keyword>
<evidence type="ECO:0000256" key="7">
    <source>
        <dbReference type="ARBA" id="ARBA00050112"/>
    </source>
</evidence>
<dbReference type="InterPro" id="IPR036511">
    <property type="entry name" value="TGT-like_sf"/>
</dbReference>
<feature type="binding site" evidence="8">
    <location>
        <position position="305"/>
    </location>
    <ligand>
        <name>Zn(2+)</name>
        <dbReference type="ChEBI" id="CHEBI:29105"/>
    </ligand>
</feature>
<evidence type="ECO:0000256" key="3">
    <source>
        <dbReference type="ARBA" id="ARBA00022679"/>
    </source>
</evidence>
<feature type="binding site" evidence="8">
    <location>
        <position position="303"/>
    </location>
    <ligand>
        <name>Zn(2+)</name>
        <dbReference type="ChEBI" id="CHEBI:29105"/>
    </ligand>
</feature>
<feature type="binding site" evidence="8">
    <location>
        <begin position="89"/>
        <end position="93"/>
    </location>
    <ligand>
        <name>substrate</name>
    </ligand>
</feature>
<evidence type="ECO:0000256" key="8">
    <source>
        <dbReference type="HAMAP-Rule" id="MF_00168"/>
    </source>
</evidence>
<accession>A0A090AM67</accession>
<dbReference type="AlphaFoldDB" id="A0A090AM67"/>
<comment type="subunit">
    <text evidence="8">Homodimer. Within each dimer, one monomer is responsible for RNA recognition and catalysis, while the other monomer binds to the replacement base PreQ1.</text>
</comment>
<reference evidence="10 11" key="2">
    <citation type="journal article" date="2014" name="Curr. Biol.">
        <title>Symbiont-Supplemented Maternal Investment Underpinning Host's Ecological Adaptation.</title>
        <authorList>
            <person name="Kaiwa N."/>
            <person name="Hosokawa T."/>
            <person name="Nikoh N."/>
            <person name="Tanahashi M."/>
            <person name="Moriyama M."/>
            <person name="Meng X.Y."/>
            <person name="Maeda T."/>
            <person name="Yamaguchi K."/>
            <person name="Shigenobu S."/>
            <person name="Ito M."/>
            <person name="Fukatsu T."/>
        </authorList>
    </citation>
    <scope>NUCLEOTIDE SEQUENCE [LARGE SCALE GENOMIC DNA]</scope>
    <source>
        <strain evidence="10 11">UwTKB</strain>
    </source>
</reference>
<comment type="function">
    <text evidence="8">Catalyzes the base-exchange of a guanine (G) residue with the queuine precursor 7-aminomethyl-7-deazaguanine (PreQ1) at position 34 (anticodon wobble position) in tRNAs with GU(N) anticodons (tRNA-Asp, -Asn, -His and -Tyr). Catalysis occurs through a double-displacement mechanism. The nucleophile active site attacks the C1' of nucleotide 34 to detach the guanine base from the RNA, forming a covalent enzyme-RNA intermediate. The proton acceptor active site deprotonates the incoming PreQ1, allowing a nucleophilic attack on the C1' of the ribose to form the product. After dissociation, two additional enzymatic reactions on the tRNA convert PreQ1 to queuine (Q), resulting in the hypermodified nucleoside queuosine (7-(((4,5-cis-dihydroxy-2-cyclopenten-1-yl)amino)methyl)-7-deazaguanosine).</text>
</comment>
<evidence type="ECO:0000256" key="1">
    <source>
        <dbReference type="ARBA" id="ARBA00004691"/>
    </source>
</evidence>
<keyword evidence="3 8" id="KW-0808">Transferase</keyword>
<dbReference type="Proteomes" id="UP000031627">
    <property type="component" value="Chromosome"/>
</dbReference>
<sequence length="370" mass="42777">MKFKIDAICGKARCGRLIINNNVIDTPTFMPVGTYGTIKSLSIDEITNTGSQIILCNALHLFLRPGTKIIKSYNGLHNFIQWKKPILTDSGGFQVFSLKKFRRINEKGVKFKSPINGEYFFLNPEKSISIQNDLGSDIFMIFDECTSYPVTWKDAKKSMERSLKWAERSKICFQTITTKKKLLFGIIQGSIYKDLRLFSLKELLDINFDGYAIGGLSVGEPKKDINNILSYICSKIPSKKPRYLMGIGKPEDIITAVLNGVDMFDCVIPTRNARNGYLFTNKKIIKIRNTKYKTDLRPLDYECLCYTCQNYSRGYLHHLDKCNETLGMRLNTIHNLHYYQFFMRNIRMAIINNNLEKFINDFYIKNNILR</sequence>
<proteinExistence type="inferred from homology"/>
<dbReference type="FunFam" id="3.20.20.105:FF:000001">
    <property type="entry name" value="Queuine tRNA-ribosyltransferase"/>
    <property type="match status" value="1"/>
</dbReference>
<dbReference type="HOGENOM" id="CLU_022060_0_1_6"/>
<keyword evidence="11" id="KW-1185">Reference proteome</keyword>
<dbReference type="EMBL" id="AP014521">
    <property type="protein sequence ID" value="BAP58749.1"/>
    <property type="molecule type" value="Genomic_DNA"/>
</dbReference>
<feature type="binding site" evidence="8">
    <location>
        <position position="143"/>
    </location>
    <ligand>
        <name>substrate</name>
    </ligand>
</feature>
<dbReference type="Pfam" id="PF01702">
    <property type="entry name" value="TGT"/>
    <property type="match status" value="1"/>
</dbReference>
<dbReference type="GO" id="GO:0046872">
    <property type="term" value="F:metal ion binding"/>
    <property type="evidence" value="ECO:0007669"/>
    <property type="project" value="UniProtKB-KW"/>
</dbReference>
<name>A0A090AM67_9ENTR</name>
<evidence type="ECO:0000256" key="2">
    <source>
        <dbReference type="ARBA" id="ARBA00022676"/>
    </source>
</evidence>
<dbReference type="PANTHER" id="PTHR46499">
    <property type="entry name" value="QUEUINE TRNA-RIBOSYLTRANSFERASE"/>
    <property type="match status" value="1"/>
</dbReference>
<dbReference type="GO" id="GO:0008479">
    <property type="term" value="F:tRNA-guanosine(34) queuine transglycosylase activity"/>
    <property type="evidence" value="ECO:0007669"/>
    <property type="project" value="UniProtKB-UniRule"/>
</dbReference>
<evidence type="ECO:0000256" key="5">
    <source>
        <dbReference type="ARBA" id="ARBA00022723"/>
    </source>
</evidence>
<organism evidence="10 11">
    <name type="scientific">Candidatus Tachikawaea gelatinosa</name>
    <dbReference type="NCBI Taxonomy" id="1410383"/>
    <lineage>
        <taxon>Bacteria</taxon>
        <taxon>Pseudomonadati</taxon>
        <taxon>Pseudomonadota</taxon>
        <taxon>Gammaproteobacteria</taxon>
        <taxon>Enterobacterales</taxon>
        <taxon>Enterobacteriaceae</taxon>
        <taxon>Candidatus Tachikawaea</taxon>
    </lineage>
</organism>
<dbReference type="InterPro" id="IPR004803">
    <property type="entry name" value="TGT"/>
</dbReference>
<feature type="binding site" evidence="8">
    <location>
        <position position="308"/>
    </location>
    <ligand>
        <name>Zn(2+)</name>
        <dbReference type="ChEBI" id="CHEBI:29105"/>
    </ligand>
</feature>
<dbReference type="InterPro" id="IPR050076">
    <property type="entry name" value="ArchSynthase1/Queuine_TRR"/>
</dbReference>
<dbReference type="PANTHER" id="PTHR46499:SF1">
    <property type="entry name" value="QUEUINE TRNA-RIBOSYLTRANSFERASE"/>
    <property type="match status" value="1"/>
</dbReference>
<dbReference type="STRING" id="1410383.TGUWTKB_5230"/>
<feature type="binding site" evidence="8">
    <location>
        <position position="215"/>
    </location>
    <ligand>
        <name>substrate</name>
    </ligand>
</feature>
<keyword evidence="6 8" id="KW-0671">Queuosine biosynthesis</keyword>
<feature type="binding site" evidence="8">
    <location>
        <position position="188"/>
    </location>
    <ligand>
        <name>substrate</name>
    </ligand>
</feature>
<protein>
    <recommendedName>
        <fullName evidence="8">Queuine tRNA-ribosyltransferase</fullName>
        <ecNumber evidence="8">2.4.2.29</ecNumber>
    </recommendedName>
    <alternativeName>
        <fullName evidence="8">Guanine insertion enzyme</fullName>
    </alternativeName>
    <alternativeName>
        <fullName evidence="8">tRNA-guanine transglycosylase</fullName>
    </alternativeName>
</protein>
<comment type="pathway">
    <text evidence="1 8">tRNA modification; tRNA-queuosine biosynthesis.</text>
</comment>
<reference evidence="11" key="1">
    <citation type="submission" date="2013-11" db="EMBL/GenBank/DDBJ databases">
        <title>Symbiont-containing voluminous jelly as an extraordinary maternal gift for overwintering insect nymphs.</title>
        <authorList>
            <person name="Kaiwa N."/>
            <person name="Hosokawa T."/>
            <person name="Nikoh N."/>
            <person name="Meng X.Y."/>
            <person name="Tanahashi M."/>
            <person name="Moriyama M."/>
            <person name="Maeda T."/>
            <person name="Yamaguchi K."/>
            <person name="Shigenobu S."/>
            <person name="Ito M."/>
            <person name="Fukatsu T."/>
        </authorList>
    </citation>
    <scope>NUCLEOTIDE SEQUENCE [LARGE SCALE GENOMIC DNA]</scope>
    <source>
        <strain evidence="11">UwTKB</strain>
    </source>
</reference>
<evidence type="ECO:0000259" key="9">
    <source>
        <dbReference type="Pfam" id="PF01702"/>
    </source>
</evidence>
<dbReference type="GO" id="GO:0005829">
    <property type="term" value="C:cytosol"/>
    <property type="evidence" value="ECO:0007669"/>
    <property type="project" value="TreeGrafter"/>
</dbReference>